<feature type="region of interest" description="Disordered" evidence="1">
    <location>
        <begin position="33"/>
        <end position="58"/>
    </location>
</feature>
<protein>
    <submittedName>
        <fullName evidence="2">Uncharacterized protein</fullName>
    </submittedName>
</protein>
<dbReference type="Proteomes" id="UP001044222">
    <property type="component" value="Unassembled WGS sequence"/>
</dbReference>
<evidence type="ECO:0000313" key="3">
    <source>
        <dbReference type="Proteomes" id="UP001044222"/>
    </source>
</evidence>
<comment type="caution">
    <text evidence="2">The sequence shown here is derived from an EMBL/GenBank/DDBJ whole genome shotgun (WGS) entry which is preliminary data.</text>
</comment>
<name>A0A9D3S273_ANGAN</name>
<accession>A0A9D3S273</accession>
<sequence>MQCRDLWFRQICAVRRHCACLQNPGSACCFSNSRSAQAQPSNSKQGHKNAETGNSWAKSDHLHCGQNLGLITCFAC</sequence>
<dbReference type="EMBL" id="JAFIRN010000004">
    <property type="protein sequence ID" value="KAG5849686.1"/>
    <property type="molecule type" value="Genomic_DNA"/>
</dbReference>
<gene>
    <name evidence="2" type="ORF">ANANG_G00074380</name>
</gene>
<feature type="compositionally biased region" description="Polar residues" evidence="1">
    <location>
        <begin position="33"/>
        <end position="44"/>
    </location>
</feature>
<proteinExistence type="predicted"/>
<evidence type="ECO:0000313" key="2">
    <source>
        <dbReference type="EMBL" id="KAG5849686.1"/>
    </source>
</evidence>
<reference evidence="2" key="1">
    <citation type="submission" date="2021-01" db="EMBL/GenBank/DDBJ databases">
        <title>A chromosome-scale assembly of European eel, Anguilla anguilla.</title>
        <authorList>
            <person name="Henkel C."/>
            <person name="Jong-Raadsen S.A."/>
            <person name="Dufour S."/>
            <person name="Weltzien F.-A."/>
            <person name="Palstra A.P."/>
            <person name="Pelster B."/>
            <person name="Spaink H.P."/>
            <person name="Van Den Thillart G.E."/>
            <person name="Jansen H."/>
            <person name="Zahm M."/>
            <person name="Klopp C."/>
            <person name="Cedric C."/>
            <person name="Louis A."/>
            <person name="Berthelot C."/>
            <person name="Parey E."/>
            <person name="Roest Crollius H."/>
            <person name="Montfort J."/>
            <person name="Robinson-Rechavi M."/>
            <person name="Bucao C."/>
            <person name="Bouchez O."/>
            <person name="Gislard M."/>
            <person name="Lluch J."/>
            <person name="Milhes M."/>
            <person name="Lampietro C."/>
            <person name="Lopez Roques C."/>
            <person name="Donnadieu C."/>
            <person name="Braasch I."/>
            <person name="Desvignes T."/>
            <person name="Postlethwait J."/>
            <person name="Bobe J."/>
            <person name="Guiguen Y."/>
            <person name="Dirks R."/>
        </authorList>
    </citation>
    <scope>NUCLEOTIDE SEQUENCE</scope>
    <source>
        <strain evidence="2">Tag_6206</strain>
        <tissue evidence="2">Liver</tissue>
    </source>
</reference>
<evidence type="ECO:0000256" key="1">
    <source>
        <dbReference type="SAM" id="MobiDB-lite"/>
    </source>
</evidence>
<keyword evidence="3" id="KW-1185">Reference proteome</keyword>
<dbReference type="AlphaFoldDB" id="A0A9D3S273"/>
<organism evidence="2 3">
    <name type="scientific">Anguilla anguilla</name>
    <name type="common">European freshwater eel</name>
    <name type="synonym">Muraena anguilla</name>
    <dbReference type="NCBI Taxonomy" id="7936"/>
    <lineage>
        <taxon>Eukaryota</taxon>
        <taxon>Metazoa</taxon>
        <taxon>Chordata</taxon>
        <taxon>Craniata</taxon>
        <taxon>Vertebrata</taxon>
        <taxon>Euteleostomi</taxon>
        <taxon>Actinopterygii</taxon>
        <taxon>Neopterygii</taxon>
        <taxon>Teleostei</taxon>
        <taxon>Anguilliformes</taxon>
        <taxon>Anguillidae</taxon>
        <taxon>Anguilla</taxon>
    </lineage>
</organism>